<evidence type="ECO:0000256" key="2">
    <source>
        <dbReference type="ARBA" id="ARBA00006156"/>
    </source>
</evidence>
<keyword evidence="4 8" id="KW-0812">Transmembrane</keyword>
<name>A0A1I2EH60_9GAMM</name>
<proteinExistence type="inferred from homology"/>
<keyword evidence="10" id="KW-1185">Reference proteome</keyword>
<dbReference type="InterPro" id="IPR006306">
    <property type="entry name" value="T3SS_HrpO"/>
</dbReference>
<evidence type="ECO:0000313" key="9">
    <source>
        <dbReference type="EMBL" id="SFE91977.1"/>
    </source>
</evidence>
<keyword evidence="7 8" id="KW-0472">Membrane</keyword>
<accession>A0A1I2EH60</accession>
<dbReference type="RefSeq" id="WP_026635343.1">
    <property type="nucleotide sequence ID" value="NZ_FONH01000005.1"/>
</dbReference>
<dbReference type="PANTHER" id="PTHR34040:SF7">
    <property type="entry name" value="SURFACE PRESENTATION OF ANTIGENS PROTEIN SPAQ"/>
    <property type="match status" value="1"/>
</dbReference>
<gene>
    <name evidence="9" type="ORF">SAMN02799615_01948</name>
</gene>
<evidence type="ECO:0000313" key="10">
    <source>
        <dbReference type="Proteomes" id="UP000199477"/>
    </source>
</evidence>
<dbReference type="PIRSF" id="PIRSF004669">
    <property type="entry name" value="FliQ"/>
    <property type="match status" value="1"/>
</dbReference>
<evidence type="ECO:0000256" key="7">
    <source>
        <dbReference type="ARBA" id="ARBA00023136"/>
    </source>
</evidence>
<dbReference type="GO" id="GO:0005886">
    <property type="term" value="C:plasma membrane"/>
    <property type="evidence" value="ECO:0007669"/>
    <property type="project" value="UniProtKB-SubCell"/>
</dbReference>
<dbReference type="Pfam" id="PF01313">
    <property type="entry name" value="Bac_export_3"/>
    <property type="match status" value="1"/>
</dbReference>
<feature type="transmembrane region" description="Helical" evidence="8">
    <location>
        <begin position="50"/>
        <end position="73"/>
    </location>
</feature>
<dbReference type="STRING" id="500610.SAMN02799615_01948"/>
<keyword evidence="3" id="KW-1003">Cell membrane</keyword>
<comment type="subcellular location">
    <subcellularLocation>
        <location evidence="1">Cell membrane</location>
        <topology evidence="1">Multi-pass membrane protein</topology>
    </subcellularLocation>
</comment>
<comment type="similarity">
    <text evidence="2">Belongs to the FliQ/MopD/SpaQ family.</text>
</comment>
<sequence>MFDQEIQLAREALWLVLVLSAPPILAAAIAGLLVAFLQAATQIQEQTFPYAVKFVVVVVALLGTAAMLGGTLFKFADRLFSGFPGMLH</sequence>
<evidence type="ECO:0000256" key="8">
    <source>
        <dbReference type="SAM" id="Phobius"/>
    </source>
</evidence>
<dbReference type="NCBIfam" id="TIGR01403">
    <property type="entry name" value="fliQ_rel_III"/>
    <property type="match status" value="1"/>
</dbReference>
<dbReference type="PRINTS" id="PR00952">
    <property type="entry name" value="TYPE3IMQPROT"/>
</dbReference>
<evidence type="ECO:0000256" key="6">
    <source>
        <dbReference type="ARBA" id="ARBA00023026"/>
    </source>
</evidence>
<dbReference type="PANTHER" id="PTHR34040">
    <property type="entry name" value="FLAGELLAR BIOSYNTHETIC PROTEIN FLIQ"/>
    <property type="match status" value="1"/>
</dbReference>
<feature type="transmembrane region" description="Helical" evidence="8">
    <location>
        <begin position="12"/>
        <end position="38"/>
    </location>
</feature>
<evidence type="ECO:0000256" key="3">
    <source>
        <dbReference type="ARBA" id="ARBA00022475"/>
    </source>
</evidence>
<organism evidence="9 10">
    <name type="scientific">Dyella marensis</name>
    <dbReference type="NCBI Taxonomy" id="500610"/>
    <lineage>
        <taxon>Bacteria</taxon>
        <taxon>Pseudomonadati</taxon>
        <taxon>Pseudomonadota</taxon>
        <taxon>Gammaproteobacteria</taxon>
        <taxon>Lysobacterales</taxon>
        <taxon>Rhodanobacteraceae</taxon>
        <taxon>Dyella</taxon>
    </lineage>
</organism>
<keyword evidence="5 8" id="KW-1133">Transmembrane helix</keyword>
<evidence type="ECO:0000256" key="1">
    <source>
        <dbReference type="ARBA" id="ARBA00004651"/>
    </source>
</evidence>
<keyword evidence="6" id="KW-0843">Virulence</keyword>
<dbReference type="AlphaFoldDB" id="A0A1I2EH60"/>
<dbReference type="InterPro" id="IPR002191">
    <property type="entry name" value="Bac_export_3"/>
</dbReference>
<protein>
    <submittedName>
        <fullName evidence="9">Type III secretion protein S</fullName>
    </submittedName>
</protein>
<dbReference type="Proteomes" id="UP000199477">
    <property type="component" value="Unassembled WGS sequence"/>
</dbReference>
<dbReference type="EMBL" id="FONH01000005">
    <property type="protein sequence ID" value="SFE91977.1"/>
    <property type="molecule type" value="Genomic_DNA"/>
</dbReference>
<reference evidence="10" key="1">
    <citation type="submission" date="2016-10" db="EMBL/GenBank/DDBJ databases">
        <authorList>
            <person name="Varghese N."/>
            <person name="Submissions S."/>
        </authorList>
    </citation>
    <scope>NUCLEOTIDE SEQUENCE [LARGE SCALE GENOMIC DNA]</scope>
    <source>
        <strain evidence="10">UNC178MFTsu3.1</strain>
    </source>
</reference>
<dbReference type="GO" id="GO:0009306">
    <property type="term" value="P:protein secretion"/>
    <property type="evidence" value="ECO:0007669"/>
    <property type="project" value="InterPro"/>
</dbReference>
<evidence type="ECO:0000256" key="5">
    <source>
        <dbReference type="ARBA" id="ARBA00022989"/>
    </source>
</evidence>
<evidence type="ECO:0000256" key="4">
    <source>
        <dbReference type="ARBA" id="ARBA00022692"/>
    </source>
</evidence>